<evidence type="ECO:0000259" key="1">
    <source>
        <dbReference type="Pfam" id="PF04230"/>
    </source>
</evidence>
<name>A0A8J8JVN0_9BACT</name>
<keyword evidence="3" id="KW-1185">Reference proteome</keyword>
<sequence>MQQSSYLLVGGNFINKGAEAMLKTVRFKILERHPNAQVYCICHPEEREIATRQGFIPITDTTPPTVKKVKNLADKVINKLKTTLGGASKPYADYSPMGDIEKIQNLVAAVDVSGFAYGDKRGYIQPLETIKIIHFCKKNNAKYIFMPQAWGDFKEPKVAANCRSMIKSADAYFTRDDVSRKFVANLLQQKLEDIPLACDIAFHFPIPAISGKEILARNGIQLNPDRLTVSISPNMRIYERMKGTGANNEYVQAFCTIIKELGKRFEILLVPNEIRPGGGDNKDDQFLSKTIYQAVEDKTNCHFFEGYYSAEEIKAIIKETDLLIASRFHSLVFALSLGIPCMAISWSHKYRELFKLFNLQDFVLEDKGSNTDSILQTFEKLYEQRESIAANISETLPKLKESNKHVFNLLD</sequence>
<organism evidence="2 3">
    <name type="scientific">Limnovirga soli</name>
    <dbReference type="NCBI Taxonomy" id="2656915"/>
    <lineage>
        <taxon>Bacteria</taxon>
        <taxon>Pseudomonadati</taxon>
        <taxon>Bacteroidota</taxon>
        <taxon>Chitinophagia</taxon>
        <taxon>Chitinophagales</taxon>
        <taxon>Chitinophagaceae</taxon>
        <taxon>Limnovirga</taxon>
    </lineage>
</organism>
<dbReference type="Pfam" id="PF04230">
    <property type="entry name" value="PS_pyruv_trans"/>
    <property type="match status" value="1"/>
</dbReference>
<dbReference type="RefSeq" id="WP_171606349.1">
    <property type="nucleotide sequence ID" value="NZ_WHPF01000002.1"/>
</dbReference>
<proteinExistence type="predicted"/>
<gene>
    <name evidence="2" type="ORF">GD597_03070</name>
</gene>
<reference evidence="2" key="1">
    <citation type="submission" date="2019-10" db="EMBL/GenBank/DDBJ databases">
        <title>Draft genome sequence of Panacibacter sp. KCS-6.</title>
        <authorList>
            <person name="Yim K.J."/>
        </authorList>
    </citation>
    <scope>NUCLEOTIDE SEQUENCE</scope>
    <source>
        <strain evidence="2">KCS-6</strain>
    </source>
</reference>
<dbReference type="Proteomes" id="UP000598971">
    <property type="component" value="Unassembled WGS sequence"/>
</dbReference>
<feature type="domain" description="Polysaccharide pyruvyl transferase" evidence="1">
    <location>
        <begin position="15"/>
        <end position="348"/>
    </location>
</feature>
<protein>
    <recommendedName>
        <fullName evidence="1">Polysaccharide pyruvyl transferase domain-containing protein</fullName>
    </recommendedName>
</protein>
<accession>A0A8J8JVN0</accession>
<dbReference type="AlphaFoldDB" id="A0A8J8JVN0"/>
<dbReference type="PANTHER" id="PTHR36836">
    <property type="entry name" value="COLANIC ACID BIOSYNTHESIS PROTEIN WCAK"/>
    <property type="match status" value="1"/>
</dbReference>
<dbReference type="EMBL" id="WHPF01000002">
    <property type="protein sequence ID" value="NNV54426.1"/>
    <property type="molecule type" value="Genomic_DNA"/>
</dbReference>
<dbReference type="InterPro" id="IPR007345">
    <property type="entry name" value="Polysacch_pyruvyl_Trfase"/>
</dbReference>
<comment type="caution">
    <text evidence="2">The sequence shown here is derived from an EMBL/GenBank/DDBJ whole genome shotgun (WGS) entry which is preliminary data.</text>
</comment>
<dbReference type="PANTHER" id="PTHR36836:SF1">
    <property type="entry name" value="COLANIC ACID BIOSYNTHESIS PROTEIN WCAK"/>
    <property type="match status" value="1"/>
</dbReference>
<evidence type="ECO:0000313" key="3">
    <source>
        <dbReference type="Proteomes" id="UP000598971"/>
    </source>
</evidence>
<evidence type="ECO:0000313" key="2">
    <source>
        <dbReference type="EMBL" id="NNV54426.1"/>
    </source>
</evidence>